<dbReference type="InterPro" id="IPR000697">
    <property type="entry name" value="WH1/EVH1_dom"/>
</dbReference>
<name>A0A2P4T4Z5_BAMTH</name>
<dbReference type="Gene3D" id="2.30.29.30">
    <property type="entry name" value="Pleckstrin-homology domain (PH domain)/Phosphotyrosine-binding domain (PTB)"/>
    <property type="match status" value="1"/>
</dbReference>
<dbReference type="Pfam" id="PF00568">
    <property type="entry name" value="WH1"/>
    <property type="match status" value="1"/>
</dbReference>
<feature type="domain" description="WH1" evidence="1">
    <location>
        <begin position="1"/>
        <end position="56"/>
    </location>
</feature>
<dbReference type="AlphaFoldDB" id="A0A2P4T4Z5"/>
<reference evidence="2 3" key="1">
    <citation type="submission" date="2018-01" db="EMBL/GenBank/DDBJ databases">
        <title>Comparison of the Chinese Bamboo Partridge and Red Junglefowl genome sequences highlights the importance of demography in genome evolution.</title>
        <authorList>
            <person name="Tiley G.P."/>
            <person name="Kimball R.T."/>
            <person name="Braun E.L."/>
            <person name="Burleigh J.G."/>
        </authorList>
    </citation>
    <scope>NUCLEOTIDE SEQUENCE [LARGE SCALE GENOMIC DNA]</scope>
    <source>
        <strain evidence="2">RTK389</strain>
        <tissue evidence="2">Blood</tissue>
    </source>
</reference>
<protein>
    <recommendedName>
        <fullName evidence="1">WH1 domain-containing protein</fullName>
    </recommendedName>
</protein>
<evidence type="ECO:0000313" key="2">
    <source>
        <dbReference type="EMBL" id="POI31445.1"/>
    </source>
</evidence>
<dbReference type="EMBL" id="PPHD01008624">
    <property type="protein sequence ID" value="POI31445.1"/>
    <property type="molecule type" value="Genomic_DNA"/>
</dbReference>
<gene>
    <name evidence="2" type="ORF">CIB84_004804</name>
</gene>
<evidence type="ECO:0000259" key="1">
    <source>
        <dbReference type="PROSITE" id="PS50229"/>
    </source>
</evidence>
<sequence>AIINSTITPNMTFTKTSQKFGQWADSRANTVYGLGFSSEHHLSKIAIAIINAFTKFGKKLVLFKS</sequence>
<dbReference type="InterPro" id="IPR045027">
    <property type="entry name" value="Homer"/>
</dbReference>
<evidence type="ECO:0000313" key="3">
    <source>
        <dbReference type="Proteomes" id="UP000237246"/>
    </source>
</evidence>
<dbReference type="PROSITE" id="PS50229">
    <property type="entry name" value="WH1"/>
    <property type="match status" value="1"/>
</dbReference>
<accession>A0A2P4T4Z5</accession>
<proteinExistence type="predicted"/>
<dbReference type="GO" id="GO:0035256">
    <property type="term" value="F:G protein-coupled glutamate receptor binding"/>
    <property type="evidence" value="ECO:0007669"/>
    <property type="project" value="InterPro"/>
</dbReference>
<dbReference type="PANTHER" id="PTHR10918">
    <property type="entry name" value="HOMER"/>
    <property type="match status" value="1"/>
</dbReference>
<comment type="caution">
    <text evidence="2">The sequence shown here is derived from an EMBL/GenBank/DDBJ whole genome shotgun (WGS) entry which is preliminary data.</text>
</comment>
<dbReference type="InterPro" id="IPR011993">
    <property type="entry name" value="PH-like_dom_sf"/>
</dbReference>
<feature type="non-terminal residue" evidence="2">
    <location>
        <position position="1"/>
    </location>
</feature>
<organism evidence="2 3">
    <name type="scientific">Bambusicola thoracicus</name>
    <name type="common">Chinese bamboo-partridge</name>
    <name type="synonym">Perdix thoracica</name>
    <dbReference type="NCBI Taxonomy" id="9083"/>
    <lineage>
        <taxon>Eukaryota</taxon>
        <taxon>Metazoa</taxon>
        <taxon>Chordata</taxon>
        <taxon>Craniata</taxon>
        <taxon>Vertebrata</taxon>
        <taxon>Euteleostomi</taxon>
        <taxon>Archelosauria</taxon>
        <taxon>Archosauria</taxon>
        <taxon>Dinosauria</taxon>
        <taxon>Saurischia</taxon>
        <taxon>Theropoda</taxon>
        <taxon>Coelurosauria</taxon>
        <taxon>Aves</taxon>
        <taxon>Neognathae</taxon>
        <taxon>Galloanserae</taxon>
        <taxon>Galliformes</taxon>
        <taxon>Phasianidae</taxon>
        <taxon>Perdicinae</taxon>
        <taxon>Bambusicola</taxon>
    </lineage>
</organism>
<dbReference type="SUPFAM" id="SSF50729">
    <property type="entry name" value="PH domain-like"/>
    <property type="match status" value="1"/>
</dbReference>
<dbReference type="OrthoDB" id="9983798at2759"/>
<dbReference type="Proteomes" id="UP000237246">
    <property type="component" value="Unassembled WGS sequence"/>
</dbReference>
<keyword evidence="3" id="KW-1185">Reference proteome</keyword>